<dbReference type="AlphaFoldDB" id="A0A5N6JZ95"/>
<dbReference type="Proteomes" id="UP000326757">
    <property type="component" value="Unassembled WGS sequence"/>
</dbReference>
<dbReference type="EMBL" id="VIGI01000010">
    <property type="protein sequence ID" value="KAB8294865.1"/>
    <property type="molecule type" value="Genomic_DNA"/>
</dbReference>
<protein>
    <submittedName>
        <fullName evidence="1">Uncharacterized protein</fullName>
    </submittedName>
</protein>
<reference evidence="1 2" key="1">
    <citation type="submission" date="2019-06" db="EMBL/GenBank/DDBJ databases">
        <title>Genome Sequence of the Brown Rot Fungal Pathogen Monilinia laxa.</title>
        <authorList>
            <person name="De Miccolis Angelini R.M."/>
            <person name="Landi L."/>
            <person name="Abate D."/>
            <person name="Pollastro S."/>
            <person name="Romanazzi G."/>
            <person name="Faretra F."/>
        </authorList>
    </citation>
    <scope>NUCLEOTIDE SEQUENCE [LARGE SCALE GENOMIC DNA]</scope>
    <source>
        <strain evidence="1 2">Mlax316</strain>
    </source>
</reference>
<organism evidence="1 2">
    <name type="scientific">Monilinia laxa</name>
    <name type="common">Brown rot fungus</name>
    <name type="synonym">Sclerotinia laxa</name>
    <dbReference type="NCBI Taxonomy" id="61186"/>
    <lineage>
        <taxon>Eukaryota</taxon>
        <taxon>Fungi</taxon>
        <taxon>Dikarya</taxon>
        <taxon>Ascomycota</taxon>
        <taxon>Pezizomycotina</taxon>
        <taxon>Leotiomycetes</taxon>
        <taxon>Helotiales</taxon>
        <taxon>Sclerotiniaceae</taxon>
        <taxon>Monilinia</taxon>
    </lineage>
</organism>
<keyword evidence="2" id="KW-1185">Reference proteome</keyword>
<accession>A0A5N6JZ95</accession>
<comment type="caution">
    <text evidence="1">The sequence shown here is derived from an EMBL/GenBank/DDBJ whole genome shotgun (WGS) entry which is preliminary data.</text>
</comment>
<sequence>MPLISFMAKQITSQKKIEDLRMWYINLRRLLLVTSEVLSSAMEKAVPVLEAITIICNHEVHTNTKNTLFQMSIQPSYHTLFGHLNLLTLYHEAP</sequence>
<proteinExistence type="predicted"/>
<evidence type="ECO:0000313" key="1">
    <source>
        <dbReference type="EMBL" id="KAB8294865.1"/>
    </source>
</evidence>
<name>A0A5N6JZ95_MONLA</name>
<gene>
    <name evidence="1" type="ORF">EYC80_006826</name>
</gene>
<evidence type="ECO:0000313" key="2">
    <source>
        <dbReference type="Proteomes" id="UP000326757"/>
    </source>
</evidence>